<dbReference type="PROSITE" id="PS00237">
    <property type="entry name" value="G_PROTEIN_RECEP_F1_1"/>
    <property type="match status" value="1"/>
</dbReference>
<evidence type="ECO:0000256" key="4">
    <source>
        <dbReference type="ARBA" id="ARBA00022692"/>
    </source>
</evidence>
<dbReference type="RefSeq" id="XP_031429989.1">
    <property type="nucleotide sequence ID" value="XM_031574129.1"/>
</dbReference>
<dbReference type="PANTHER" id="PTHR26451">
    <property type="entry name" value="G_PROTEIN_RECEP_F1_2 DOMAIN-CONTAINING PROTEIN"/>
    <property type="match status" value="1"/>
</dbReference>
<dbReference type="Pfam" id="PF13853">
    <property type="entry name" value="7tm_4"/>
    <property type="match status" value="1"/>
</dbReference>
<comment type="similarity">
    <text evidence="13">Belongs to the G-protein coupled receptor 1 family.</text>
</comment>
<evidence type="ECO:0000256" key="13">
    <source>
        <dbReference type="RuleBase" id="RU000688"/>
    </source>
</evidence>
<dbReference type="PROSITE" id="PS50262">
    <property type="entry name" value="G_PROTEIN_RECEP_F1_2"/>
    <property type="match status" value="1"/>
</dbReference>
<dbReference type="Gene3D" id="1.20.1070.10">
    <property type="entry name" value="Rhodopsin 7-helix transmembrane proteins"/>
    <property type="match status" value="1"/>
</dbReference>
<evidence type="ECO:0000313" key="16">
    <source>
        <dbReference type="Proteomes" id="UP000515152"/>
    </source>
</evidence>
<keyword evidence="8 14" id="KW-0472">Membrane</keyword>
<feature type="transmembrane region" description="Helical" evidence="14">
    <location>
        <begin position="197"/>
        <end position="219"/>
    </location>
</feature>
<keyword evidence="7 13" id="KW-0297">G-protein coupled receptor</keyword>
<keyword evidence="2 14" id="KW-1003">Cell membrane</keyword>
<dbReference type="AlphaFoldDB" id="A0A6P8FTN7"/>
<dbReference type="OrthoDB" id="6147321at2759"/>
<evidence type="ECO:0000256" key="1">
    <source>
        <dbReference type="ARBA" id="ARBA00004651"/>
    </source>
</evidence>
<keyword evidence="16" id="KW-1185">Reference proteome</keyword>
<dbReference type="InterPro" id="IPR000276">
    <property type="entry name" value="GPCR_Rhodpsn"/>
</dbReference>
<protein>
    <recommendedName>
        <fullName evidence="14">Olfactory receptor</fullName>
    </recommendedName>
</protein>
<dbReference type="Proteomes" id="UP000515152">
    <property type="component" value="Chromosome 9"/>
</dbReference>
<evidence type="ECO:0000256" key="11">
    <source>
        <dbReference type="ARBA" id="ARBA00023180"/>
    </source>
</evidence>
<feature type="transmembrane region" description="Helical" evidence="14">
    <location>
        <begin position="56"/>
        <end position="76"/>
    </location>
</feature>
<feature type="transmembrane region" description="Helical" evidence="14">
    <location>
        <begin position="240"/>
        <end position="260"/>
    </location>
</feature>
<keyword evidence="12 13" id="KW-0807">Transducer</keyword>
<dbReference type="GO" id="GO:0004984">
    <property type="term" value="F:olfactory receptor activity"/>
    <property type="evidence" value="ECO:0007669"/>
    <property type="project" value="InterPro"/>
</dbReference>
<organism evidence="16 17">
    <name type="scientific">Clupea harengus</name>
    <name type="common">Atlantic herring</name>
    <dbReference type="NCBI Taxonomy" id="7950"/>
    <lineage>
        <taxon>Eukaryota</taxon>
        <taxon>Metazoa</taxon>
        <taxon>Chordata</taxon>
        <taxon>Craniata</taxon>
        <taxon>Vertebrata</taxon>
        <taxon>Euteleostomi</taxon>
        <taxon>Actinopterygii</taxon>
        <taxon>Neopterygii</taxon>
        <taxon>Teleostei</taxon>
        <taxon>Clupei</taxon>
        <taxon>Clupeiformes</taxon>
        <taxon>Clupeoidei</taxon>
        <taxon>Clupeidae</taxon>
        <taxon>Clupea</taxon>
    </lineage>
</organism>
<reference evidence="17" key="1">
    <citation type="submission" date="2025-08" db="UniProtKB">
        <authorList>
            <consortium name="RefSeq"/>
        </authorList>
    </citation>
    <scope>IDENTIFICATION</scope>
</reference>
<feature type="transmembrane region" description="Helical" evidence="14">
    <location>
        <begin position="24"/>
        <end position="49"/>
    </location>
</feature>
<dbReference type="SUPFAM" id="SSF81321">
    <property type="entry name" value="Family A G protein-coupled receptor-like"/>
    <property type="match status" value="1"/>
</dbReference>
<evidence type="ECO:0000256" key="12">
    <source>
        <dbReference type="ARBA" id="ARBA00023224"/>
    </source>
</evidence>
<keyword evidence="11" id="KW-0325">Glycoprotein</keyword>
<evidence type="ECO:0000256" key="2">
    <source>
        <dbReference type="ARBA" id="ARBA00022475"/>
    </source>
</evidence>
<dbReference type="InterPro" id="IPR052921">
    <property type="entry name" value="GPCR1_Superfamily_Member"/>
</dbReference>
<dbReference type="FunFam" id="1.20.1070.10:FF:000024">
    <property type="entry name" value="Olfactory receptor"/>
    <property type="match status" value="1"/>
</dbReference>
<evidence type="ECO:0000259" key="15">
    <source>
        <dbReference type="PROSITE" id="PS50262"/>
    </source>
</evidence>
<name>A0A6P8FTN7_CLUHA</name>
<dbReference type="GO" id="GO:0005886">
    <property type="term" value="C:plasma membrane"/>
    <property type="evidence" value="ECO:0007669"/>
    <property type="project" value="UniProtKB-SubCell"/>
</dbReference>
<evidence type="ECO:0000256" key="10">
    <source>
        <dbReference type="ARBA" id="ARBA00023170"/>
    </source>
</evidence>
<keyword evidence="6 14" id="KW-1133">Transmembrane helix</keyword>
<keyword evidence="10 13" id="KW-0675">Receptor</keyword>
<dbReference type="PRINTS" id="PR00237">
    <property type="entry name" value="GPCRRHODOPSN"/>
</dbReference>
<gene>
    <name evidence="17" type="primary">LOC105910122</name>
</gene>
<keyword evidence="3 14" id="KW-0716">Sensory transduction</keyword>
<evidence type="ECO:0000256" key="6">
    <source>
        <dbReference type="ARBA" id="ARBA00022989"/>
    </source>
</evidence>
<dbReference type="GeneID" id="105910122"/>
<sequence length="314" mass="35249">MNESSIGDALIFSVYEDLGFAKNVFFTVVILIYSATIIANFSLMFFIYLDSSLHKPMYIFLFSLTLNGLIGSTAVWPKVMHILTTNTPTTLYEGCLIQSFFILLYGVCNYSILTVMAYDRFVSLFHPLHYHTIMNPPKVKQLLIVAHFVPALLILGQTGLTSQLTLCKYTIHKLFCDNLGVSSLSYGSKVQSHLTNLYGVCAITVLVALPVLLILLSYVKIILLILKASGNARKKAFETCSPHIIVFINFSLATPFSVIYNRINRFLPTEAIIFVSINYILVPPLLHPIIYGIKTKEIRQSVSKNKTIKTVFNL</sequence>
<evidence type="ECO:0000256" key="8">
    <source>
        <dbReference type="ARBA" id="ARBA00023136"/>
    </source>
</evidence>
<accession>A0A6P8FTN7</accession>
<evidence type="ECO:0000313" key="17">
    <source>
        <dbReference type="RefSeq" id="XP_031429989.1"/>
    </source>
</evidence>
<keyword evidence="4 13" id="KW-0812">Transmembrane</keyword>
<keyword evidence="5 14" id="KW-0552">Olfaction</keyword>
<dbReference type="PRINTS" id="PR00245">
    <property type="entry name" value="OLFACTORYR"/>
</dbReference>
<comment type="subcellular location">
    <subcellularLocation>
        <location evidence="1 14">Cell membrane</location>
        <topology evidence="1 14">Multi-pass membrane protein</topology>
    </subcellularLocation>
</comment>
<evidence type="ECO:0000256" key="7">
    <source>
        <dbReference type="ARBA" id="ARBA00023040"/>
    </source>
</evidence>
<proteinExistence type="inferred from homology"/>
<feature type="transmembrane region" description="Helical" evidence="14">
    <location>
        <begin position="96"/>
        <end position="118"/>
    </location>
</feature>
<keyword evidence="9" id="KW-1015">Disulfide bond</keyword>
<feature type="transmembrane region" description="Helical" evidence="14">
    <location>
        <begin position="139"/>
        <end position="156"/>
    </location>
</feature>
<dbReference type="PANTHER" id="PTHR26451:SF345">
    <property type="entry name" value="OLFACTORY RECEPTOR"/>
    <property type="match status" value="1"/>
</dbReference>
<evidence type="ECO:0000256" key="9">
    <source>
        <dbReference type="ARBA" id="ARBA00023157"/>
    </source>
</evidence>
<dbReference type="KEGG" id="char:105910122"/>
<dbReference type="InterPro" id="IPR017452">
    <property type="entry name" value="GPCR_Rhodpsn_7TM"/>
</dbReference>
<evidence type="ECO:0000256" key="14">
    <source>
        <dbReference type="RuleBase" id="RU363047"/>
    </source>
</evidence>
<dbReference type="GO" id="GO:0004930">
    <property type="term" value="F:G protein-coupled receptor activity"/>
    <property type="evidence" value="ECO:0007669"/>
    <property type="project" value="UniProtKB-KW"/>
</dbReference>
<dbReference type="GO" id="GO:0005549">
    <property type="term" value="F:odorant binding"/>
    <property type="evidence" value="ECO:0007669"/>
    <property type="project" value="TreeGrafter"/>
</dbReference>
<feature type="domain" description="G-protein coupled receptors family 1 profile" evidence="15">
    <location>
        <begin position="39"/>
        <end position="291"/>
    </location>
</feature>
<evidence type="ECO:0000256" key="5">
    <source>
        <dbReference type="ARBA" id="ARBA00022725"/>
    </source>
</evidence>
<feature type="transmembrane region" description="Helical" evidence="14">
    <location>
        <begin position="272"/>
        <end position="293"/>
    </location>
</feature>
<dbReference type="InterPro" id="IPR000725">
    <property type="entry name" value="Olfact_rcpt"/>
</dbReference>
<evidence type="ECO:0000256" key="3">
    <source>
        <dbReference type="ARBA" id="ARBA00022606"/>
    </source>
</evidence>